<dbReference type="Gene3D" id="3.30.200.20">
    <property type="entry name" value="Phosphorylase Kinase, domain 1"/>
    <property type="match status" value="1"/>
</dbReference>
<dbReference type="Gene3D" id="1.10.510.10">
    <property type="entry name" value="Transferase(Phosphotransferase) domain 1"/>
    <property type="match status" value="1"/>
</dbReference>
<dbReference type="PROSITE" id="PS00107">
    <property type="entry name" value="PROTEIN_KINASE_ATP"/>
    <property type="match status" value="1"/>
</dbReference>
<evidence type="ECO:0000256" key="7">
    <source>
        <dbReference type="SAM" id="MobiDB-lite"/>
    </source>
</evidence>
<evidence type="ECO:0000256" key="2">
    <source>
        <dbReference type="ARBA" id="ARBA00022741"/>
    </source>
</evidence>
<keyword evidence="1" id="KW-0808">Transferase</keyword>
<evidence type="ECO:0000259" key="8">
    <source>
        <dbReference type="PROSITE" id="PS50011"/>
    </source>
</evidence>
<dbReference type="PANTHER" id="PTHR11042">
    <property type="entry name" value="EUKARYOTIC TRANSLATION INITIATION FACTOR 2-ALPHA KINASE EIF2-ALPHA KINASE -RELATED"/>
    <property type="match status" value="1"/>
</dbReference>
<dbReference type="GeneTree" id="ENSGT00940000157939"/>
<keyword evidence="3" id="KW-0418">Kinase</keyword>
<evidence type="ECO:0000256" key="4">
    <source>
        <dbReference type="ARBA" id="ARBA00022840"/>
    </source>
</evidence>
<accession>A0A3Q2YJX6</accession>
<dbReference type="Pfam" id="PF00069">
    <property type="entry name" value="Pkinase"/>
    <property type="match status" value="1"/>
</dbReference>
<dbReference type="GO" id="GO:0004713">
    <property type="term" value="F:protein tyrosine kinase activity"/>
    <property type="evidence" value="ECO:0007669"/>
    <property type="project" value="TreeGrafter"/>
</dbReference>
<evidence type="ECO:0000256" key="6">
    <source>
        <dbReference type="PROSITE-ProRule" id="PRU10141"/>
    </source>
</evidence>
<dbReference type="STRING" id="109280.ENSHCOP00000018669"/>
<keyword evidence="10" id="KW-1185">Reference proteome</keyword>
<dbReference type="InterPro" id="IPR017441">
    <property type="entry name" value="Protein_kinase_ATP_BS"/>
</dbReference>
<dbReference type="Ensembl" id="ENSHCOT00000010659.1">
    <property type="protein sequence ID" value="ENSHCOP00000018669.1"/>
    <property type="gene ID" value="ENSHCOG00000003415.1"/>
</dbReference>
<sequence length="504" mass="56000">SVQEKMNGAMEITPPSSRDTEQCVPMRKRRSTAAKRLEYRSSPLRSRSCGGDEVRLWGLKACGYPNTDLLATCSTPLKRHSRFYEDSPERASLQTQSTKTRCKNVRRRRLFETSQKLTCALPRAKNSSLTLSCRRSLFKNGKPSARSSTEGNIIRPQVNLNPFSPVSLLALSPTLQKNQRKTAHLSYGEDKNTSNAKGDPTRLTAIRNDVTSRYNSEFFELETIGHGQFSAVFKCAKRLDGCIYAIKRSSKPLMGSVDQQYIMREVFAHAVLARHPNVVQYYSSWVEDDHLLIQNEYCDGGTLADVIECQSKPLSEVALKDVLLQIARGLACIHSMSLVHMDIKPSNIFISKKSGSSFDEDGTDTGVTYKIGDLGHVTQANSPYVEEGDSRYLANEVLQEDYSNLTKADIFALGLTVVSASGAEALPPNGLGWHKIRQGELPTIPCVLASEFLSLLELMINPDPTRRPSTSDIIRHPVIQTHSSSQSVLPRSTYVSCGWMKIST</sequence>
<dbReference type="PROSITE" id="PS00108">
    <property type="entry name" value="PROTEIN_KINASE_ST"/>
    <property type="match status" value="1"/>
</dbReference>
<comment type="similarity">
    <text evidence="5">Belongs to the protein kinase superfamily. Ser/Thr protein kinase family. GCN2 subfamily.</text>
</comment>
<protein>
    <submittedName>
        <fullName evidence="9">Wee1-like protein kinase 1-A</fullName>
    </submittedName>
</protein>
<dbReference type="SUPFAM" id="SSF56112">
    <property type="entry name" value="Protein kinase-like (PK-like)"/>
    <property type="match status" value="1"/>
</dbReference>
<dbReference type="InterPro" id="IPR011009">
    <property type="entry name" value="Kinase-like_dom_sf"/>
</dbReference>
<dbReference type="InterPro" id="IPR008271">
    <property type="entry name" value="Ser/Thr_kinase_AS"/>
</dbReference>
<dbReference type="GO" id="GO:0005524">
    <property type="term" value="F:ATP binding"/>
    <property type="evidence" value="ECO:0007669"/>
    <property type="project" value="UniProtKB-UniRule"/>
</dbReference>
<dbReference type="SMART" id="SM00220">
    <property type="entry name" value="S_TKc"/>
    <property type="match status" value="1"/>
</dbReference>
<feature type="binding site" evidence="6">
    <location>
        <position position="247"/>
    </location>
    <ligand>
        <name>ATP</name>
        <dbReference type="ChEBI" id="CHEBI:30616"/>
    </ligand>
</feature>
<dbReference type="PROSITE" id="PS50011">
    <property type="entry name" value="PROTEIN_KINASE_DOM"/>
    <property type="match status" value="1"/>
</dbReference>
<dbReference type="GO" id="GO:0005634">
    <property type="term" value="C:nucleus"/>
    <property type="evidence" value="ECO:0007669"/>
    <property type="project" value="TreeGrafter"/>
</dbReference>
<dbReference type="PANTHER" id="PTHR11042:SF72">
    <property type="entry name" value="WEE1-LIKE PROTEIN KINASE"/>
    <property type="match status" value="1"/>
</dbReference>
<evidence type="ECO:0000256" key="5">
    <source>
        <dbReference type="ARBA" id="ARBA00037982"/>
    </source>
</evidence>
<reference evidence="9" key="2">
    <citation type="submission" date="2025-09" db="UniProtKB">
        <authorList>
            <consortium name="Ensembl"/>
        </authorList>
    </citation>
    <scope>IDENTIFICATION</scope>
</reference>
<name>A0A3Q2YJX6_HIPCM</name>
<evidence type="ECO:0000313" key="9">
    <source>
        <dbReference type="Ensembl" id="ENSHCOP00000018669.1"/>
    </source>
</evidence>
<organism evidence="9 10">
    <name type="scientific">Hippocampus comes</name>
    <name type="common">Tiger tail seahorse</name>
    <dbReference type="NCBI Taxonomy" id="109280"/>
    <lineage>
        <taxon>Eukaryota</taxon>
        <taxon>Metazoa</taxon>
        <taxon>Chordata</taxon>
        <taxon>Craniata</taxon>
        <taxon>Vertebrata</taxon>
        <taxon>Euteleostomi</taxon>
        <taxon>Actinopterygii</taxon>
        <taxon>Neopterygii</taxon>
        <taxon>Teleostei</taxon>
        <taxon>Neoteleostei</taxon>
        <taxon>Acanthomorphata</taxon>
        <taxon>Syngnathiaria</taxon>
        <taxon>Syngnathiformes</taxon>
        <taxon>Syngnathoidei</taxon>
        <taxon>Syngnathidae</taxon>
        <taxon>Hippocampus</taxon>
    </lineage>
</organism>
<dbReference type="InterPro" id="IPR050339">
    <property type="entry name" value="CC_SR_Kinase"/>
</dbReference>
<reference evidence="9" key="1">
    <citation type="submission" date="2025-08" db="UniProtKB">
        <authorList>
            <consortium name="Ensembl"/>
        </authorList>
    </citation>
    <scope>IDENTIFICATION</scope>
</reference>
<dbReference type="Proteomes" id="UP000264820">
    <property type="component" value="Unplaced"/>
</dbReference>
<evidence type="ECO:0000256" key="1">
    <source>
        <dbReference type="ARBA" id="ARBA00022679"/>
    </source>
</evidence>
<dbReference type="AlphaFoldDB" id="A0A3Q2YJX6"/>
<dbReference type="InterPro" id="IPR000719">
    <property type="entry name" value="Prot_kinase_dom"/>
</dbReference>
<keyword evidence="2 6" id="KW-0547">Nucleotide-binding</keyword>
<evidence type="ECO:0000313" key="10">
    <source>
        <dbReference type="Proteomes" id="UP000264820"/>
    </source>
</evidence>
<dbReference type="GO" id="GO:0005737">
    <property type="term" value="C:cytoplasm"/>
    <property type="evidence" value="ECO:0007669"/>
    <property type="project" value="TreeGrafter"/>
</dbReference>
<proteinExistence type="inferred from homology"/>
<evidence type="ECO:0000256" key="3">
    <source>
        <dbReference type="ARBA" id="ARBA00022777"/>
    </source>
</evidence>
<feature type="region of interest" description="Disordered" evidence="7">
    <location>
        <begin position="1"/>
        <end position="27"/>
    </location>
</feature>
<feature type="domain" description="Protein kinase" evidence="8">
    <location>
        <begin position="218"/>
        <end position="479"/>
    </location>
</feature>
<keyword evidence="4 6" id="KW-0067">ATP-binding</keyword>